<proteinExistence type="predicted"/>
<name>A0A9D3YF49_DREPO</name>
<keyword evidence="2" id="KW-1185">Reference proteome</keyword>
<evidence type="ECO:0000313" key="2">
    <source>
        <dbReference type="Proteomes" id="UP000828390"/>
    </source>
</evidence>
<accession>A0A9D3YF49</accession>
<dbReference type="EMBL" id="JAIWYP010000016">
    <property type="protein sequence ID" value="KAH3697631.1"/>
    <property type="molecule type" value="Genomic_DNA"/>
</dbReference>
<dbReference type="AlphaFoldDB" id="A0A9D3YF49"/>
<reference evidence="1" key="1">
    <citation type="journal article" date="2019" name="bioRxiv">
        <title>The Genome of the Zebra Mussel, Dreissena polymorpha: A Resource for Invasive Species Research.</title>
        <authorList>
            <person name="McCartney M.A."/>
            <person name="Auch B."/>
            <person name="Kono T."/>
            <person name="Mallez S."/>
            <person name="Zhang Y."/>
            <person name="Obille A."/>
            <person name="Becker A."/>
            <person name="Abrahante J.E."/>
            <person name="Garbe J."/>
            <person name="Badalamenti J.P."/>
            <person name="Herman A."/>
            <person name="Mangelson H."/>
            <person name="Liachko I."/>
            <person name="Sullivan S."/>
            <person name="Sone E.D."/>
            <person name="Koren S."/>
            <person name="Silverstein K.A.T."/>
            <person name="Beckman K.B."/>
            <person name="Gohl D.M."/>
        </authorList>
    </citation>
    <scope>NUCLEOTIDE SEQUENCE</scope>
    <source>
        <strain evidence="1">Duluth1</strain>
        <tissue evidence="1">Whole animal</tissue>
    </source>
</reference>
<gene>
    <name evidence="1" type="ORF">DPMN_085136</name>
</gene>
<dbReference type="Proteomes" id="UP000828390">
    <property type="component" value="Unassembled WGS sequence"/>
</dbReference>
<protein>
    <submittedName>
        <fullName evidence="1">Uncharacterized protein</fullName>
    </submittedName>
</protein>
<reference evidence="1" key="2">
    <citation type="submission" date="2020-11" db="EMBL/GenBank/DDBJ databases">
        <authorList>
            <person name="McCartney M.A."/>
            <person name="Auch B."/>
            <person name="Kono T."/>
            <person name="Mallez S."/>
            <person name="Becker A."/>
            <person name="Gohl D.M."/>
            <person name="Silverstein K.A.T."/>
            <person name="Koren S."/>
            <person name="Bechman K.B."/>
            <person name="Herman A."/>
            <person name="Abrahante J.E."/>
            <person name="Garbe J."/>
        </authorList>
    </citation>
    <scope>NUCLEOTIDE SEQUENCE</scope>
    <source>
        <strain evidence="1">Duluth1</strain>
        <tissue evidence="1">Whole animal</tissue>
    </source>
</reference>
<evidence type="ECO:0000313" key="1">
    <source>
        <dbReference type="EMBL" id="KAH3697631.1"/>
    </source>
</evidence>
<comment type="caution">
    <text evidence="1">The sequence shown here is derived from an EMBL/GenBank/DDBJ whole genome shotgun (WGS) entry which is preliminary data.</text>
</comment>
<sequence length="55" mass="6088">MRKVQASNGVSKEEMASPWLMHTLGCKQQLKECQETASMPTTSSAWLVSSKTQSE</sequence>
<organism evidence="1 2">
    <name type="scientific">Dreissena polymorpha</name>
    <name type="common">Zebra mussel</name>
    <name type="synonym">Mytilus polymorpha</name>
    <dbReference type="NCBI Taxonomy" id="45954"/>
    <lineage>
        <taxon>Eukaryota</taxon>
        <taxon>Metazoa</taxon>
        <taxon>Spiralia</taxon>
        <taxon>Lophotrochozoa</taxon>
        <taxon>Mollusca</taxon>
        <taxon>Bivalvia</taxon>
        <taxon>Autobranchia</taxon>
        <taxon>Heteroconchia</taxon>
        <taxon>Euheterodonta</taxon>
        <taxon>Imparidentia</taxon>
        <taxon>Neoheterodontei</taxon>
        <taxon>Myida</taxon>
        <taxon>Dreissenoidea</taxon>
        <taxon>Dreissenidae</taxon>
        <taxon>Dreissena</taxon>
    </lineage>
</organism>